<dbReference type="InterPro" id="IPR050772">
    <property type="entry name" value="Hydratase-Decarb/MhpD_sf"/>
</dbReference>
<dbReference type="STRING" id="1612624.ADU59_27950"/>
<dbReference type="AlphaFoldDB" id="A0A1C7NT54"/>
<evidence type="ECO:0008006" key="3">
    <source>
        <dbReference type="Google" id="ProtNLM"/>
    </source>
</evidence>
<comment type="caution">
    <text evidence="1">The sequence shown here is derived from an EMBL/GenBank/DDBJ whole genome shotgun (WGS) entry which is preliminary data.</text>
</comment>
<organism evidence="1 2">
    <name type="scientific">Pararhizobium polonicum</name>
    <dbReference type="NCBI Taxonomy" id="1612624"/>
    <lineage>
        <taxon>Bacteria</taxon>
        <taxon>Pseudomonadati</taxon>
        <taxon>Pseudomonadota</taxon>
        <taxon>Alphaproteobacteria</taxon>
        <taxon>Hyphomicrobiales</taxon>
        <taxon>Rhizobiaceae</taxon>
        <taxon>Rhizobium/Agrobacterium group</taxon>
        <taxon>Pararhizobium</taxon>
    </lineage>
</organism>
<sequence>MDDLRSTAAINEVARDLMKLRSEGRQMRTARFPMRPTDLRMAMETQRLVSEMEGVEGRAWKVAGTPAGHFVVAPLHPFMHSVSKPSLLWRPGMKLEVEIAVKLGRDLPVLSEGTYNRSGISEAVSEVYLGVELVWSAIEDGAGVSFPLFLADRLGNMGYVLGPLLPASLLDSCAGTPLHVSVDGRVLYEAGARHPTGDVLTWLLGYANGRFGPPASLTAGSVITTGSLCGAFEIAEPGKIEVKLGSEASFDFVLSADL</sequence>
<dbReference type="InterPro" id="IPR036663">
    <property type="entry name" value="Fumarylacetoacetase_C_sf"/>
</dbReference>
<dbReference type="Proteomes" id="UP000093111">
    <property type="component" value="Unassembled WGS sequence"/>
</dbReference>
<accession>A0A1C7NT54</accession>
<dbReference type="EMBL" id="LGLV01000022">
    <property type="protein sequence ID" value="OBZ92171.1"/>
    <property type="molecule type" value="Genomic_DNA"/>
</dbReference>
<protein>
    <recommendedName>
        <fullName evidence="3">Hydratase</fullName>
    </recommendedName>
</protein>
<evidence type="ECO:0000313" key="1">
    <source>
        <dbReference type="EMBL" id="OBZ92171.1"/>
    </source>
</evidence>
<dbReference type="GO" id="GO:0008684">
    <property type="term" value="F:2-oxopent-4-enoate hydratase activity"/>
    <property type="evidence" value="ECO:0007669"/>
    <property type="project" value="TreeGrafter"/>
</dbReference>
<name>A0A1C7NT54_9HYPH</name>
<gene>
    <name evidence="1" type="ORF">ADU59_27950</name>
</gene>
<dbReference type="SUPFAM" id="SSF56529">
    <property type="entry name" value="FAH"/>
    <property type="match status" value="1"/>
</dbReference>
<keyword evidence="2" id="KW-1185">Reference proteome</keyword>
<proteinExistence type="predicted"/>
<dbReference type="Gene3D" id="3.90.850.10">
    <property type="entry name" value="Fumarylacetoacetase-like, C-terminal domain"/>
    <property type="match status" value="1"/>
</dbReference>
<dbReference type="PANTHER" id="PTHR30143">
    <property type="entry name" value="ACID HYDRATASE"/>
    <property type="match status" value="1"/>
</dbReference>
<dbReference type="GO" id="GO:0005737">
    <property type="term" value="C:cytoplasm"/>
    <property type="evidence" value="ECO:0007669"/>
    <property type="project" value="TreeGrafter"/>
</dbReference>
<dbReference type="PANTHER" id="PTHR30143:SF0">
    <property type="entry name" value="2-KETO-4-PENTENOATE HYDRATASE"/>
    <property type="match status" value="1"/>
</dbReference>
<dbReference type="RefSeq" id="WP_068958869.1">
    <property type="nucleotide sequence ID" value="NZ_LGLV01000022.1"/>
</dbReference>
<reference evidence="1 2" key="1">
    <citation type="journal article" date="2016" name="Syst. Appl. Microbiol.">
        <title>Pararhizobium polonicum sp. nov. isolated from tumors on stone fruit rootstocks.</title>
        <authorList>
            <person name="Pulawska J."/>
            <person name="Kuzmanovic N."/>
            <person name="Willems A."/>
            <person name="Pothier J.F."/>
        </authorList>
    </citation>
    <scope>NUCLEOTIDE SEQUENCE [LARGE SCALE GENOMIC DNA]</scope>
    <source>
        <strain evidence="1 2">F5.1</strain>
    </source>
</reference>
<evidence type="ECO:0000313" key="2">
    <source>
        <dbReference type="Proteomes" id="UP000093111"/>
    </source>
</evidence>